<dbReference type="EnsemblPlants" id="KRH65162">
    <property type="protein sequence ID" value="KRH65162"/>
    <property type="gene ID" value="GLYMA_03G017400"/>
</dbReference>
<dbReference type="EMBL" id="CM000836">
    <property type="protein sequence ID" value="KRH65162.1"/>
    <property type="molecule type" value="Genomic_DNA"/>
</dbReference>
<dbReference type="HOGENOM" id="CLU_1368345_0_0_1"/>
<dbReference type="InterPro" id="IPR000757">
    <property type="entry name" value="Beta-glucanase-like"/>
</dbReference>
<feature type="domain" description="GH16" evidence="5">
    <location>
        <begin position="1"/>
        <end position="200"/>
    </location>
</feature>
<evidence type="ECO:0000256" key="4">
    <source>
        <dbReference type="SAM" id="MobiDB-lite"/>
    </source>
</evidence>
<dbReference type="InParanoid" id="K7KC90"/>
<dbReference type="SUPFAM" id="SSF49899">
    <property type="entry name" value="Concanavalin A-like lectins/glucanases"/>
    <property type="match status" value="1"/>
</dbReference>
<feature type="compositionally biased region" description="Pro residues" evidence="4">
    <location>
        <begin position="27"/>
        <end position="37"/>
    </location>
</feature>
<evidence type="ECO:0000313" key="7">
    <source>
        <dbReference type="EnsemblPlants" id="KRH65162"/>
    </source>
</evidence>
<dbReference type="InterPro" id="IPR044791">
    <property type="entry name" value="Beta-glucanase/XTH"/>
</dbReference>
<reference evidence="7" key="2">
    <citation type="submission" date="2018-02" db="UniProtKB">
        <authorList>
            <consortium name="EnsemblPlants"/>
        </authorList>
    </citation>
    <scope>IDENTIFICATION</scope>
    <source>
        <strain evidence="7">Williams 82</strain>
    </source>
</reference>
<dbReference type="Pfam" id="PF00722">
    <property type="entry name" value="Glyco_hydro_16"/>
    <property type="match status" value="1"/>
</dbReference>
<accession>K7KC90</accession>
<proteinExistence type="predicted"/>
<dbReference type="Gramene" id="KRH65162">
    <property type="protein sequence ID" value="KRH65162"/>
    <property type="gene ID" value="GLYMA_03G017400"/>
</dbReference>
<dbReference type="GO" id="GO:0004553">
    <property type="term" value="F:hydrolase activity, hydrolyzing O-glycosyl compounds"/>
    <property type="evidence" value="ECO:0007669"/>
    <property type="project" value="InterPro"/>
</dbReference>
<evidence type="ECO:0000256" key="2">
    <source>
        <dbReference type="ARBA" id="ARBA00023295"/>
    </source>
</evidence>
<dbReference type="STRING" id="3847.K7KC90"/>
<dbReference type="PROSITE" id="PS51762">
    <property type="entry name" value="GH16_2"/>
    <property type="match status" value="1"/>
</dbReference>
<dbReference type="SMR" id="K7KC90"/>
<feature type="active site" description="Proton donor" evidence="3">
    <location>
        <position position="93"/>
    </location>
</feature>
<dbReference type="AlphaFoldDB" id="K7KC90"/>
<dbReference type="GO" id="GO:0005975">
    <property type="term" value="P:carbohydrate metabolic process"/>
    <property type="evidence" value="ECO:0007669"/>
    <property type="project" value="InterPro"/>
</dbReference>
<dbReference type="Proteomes" id="UP000008827">
    <property type="component" value="Chromosome 3"/>
</dbReference>
<gene>
    <name evidence="6" type="ORF">GLYMA_03G017400</name>
</gene>
<name>K7KC90_SOYBN</name>
<dbReference type="eggNOG" id="ENOG502QSAK">
    <property type="taxonomic scope" value="Eukaryota"/>
</dbReference>
<evidence type="ECO:0000313" key="8">
    <source>
        <dbReference type="Proteomes" id="UP000008827"/>
    </source>
</evidence>
<sequence>MYLDTIEIPPLVKQNSSISMKQKEPVPTAPPPTPSPSPTTTAAACGGAPPTCFNSGTLSALIRCPSGDTSGLNFNLYLSSLEGNKSQDEIDFEFLGRDRNIVQTNYFSEGVGNMEKVHVLGFDASDGFHEYGIVWGSDAIEWRVDGNLVRRLCFCTLRCGMQVGLMKGSGVGSTVGLLLLNESLHFLFVVGNFTVCVVSV</sequence>
<dbReference type="InterPro" id="IPR013320">
    <property type="entry name" value="ConA-like_dom_sf"/>
</dbReference>
<feature type="region of interest" description="Disordered" evidence="4">
    <location>
        <begin position="14"/>
        <end position="44"/>
    </location>
</feature>
<reference evidence="6 7" key="1">
    <citation type="journal article" date="2010" name="Nature">
        <title>Genome sequence of the palaeopolyploid soybean.</title>
        <authorList>
            <person name="Schmutz J."/>
            <person name="Cannon S.B."/>
            <person name="Schlueter J."/>
            <person name="Ma J."/>
            <person name="Mitros T."/>
            <person name="Nelson W."/>
            <person name="Hyten D.L."/>
            <person name="Song Q."/>
            <person name="Thelen J.J."/>
            <person name="Cheng J."/>
            <person name="Xu D."/>
            <person name="Hellsten U."/>
            <person name="May G.D."/>
            <person name="Yu Y."/>
            <person name="Sakurai T."/>
            <person name="Umezawa T."/>
            <person name="Bhattacharyya M.K."/>
            <person name="Sandhu D."/>
            <person name="Valliyodan B."/>
            <person name="Lindquist E."/>
            <person name="Peto M."/>
            <person name="Grant D."/>
            <person name="Shu S."/>
            <person name="Goodstein D."/>
            <person name="Barry K."/>
            <person name="Futrell-Griggs M."/>
            <person name="Abernathy B."/>
            <person name="Du J."/>
            <person name="Tian Z."/>
            <person name="Zhu L."/>
            <person name="Gill N."/>
            <person name="Joshi T."/>
            <person name="Libault M."/>
            <person name="Sethuraman A."/>
            <person name="Zhang X.-C."/>
            <person name="Shinozaki K."/>
            <person name="Nguyen H.T."/>
            <person name="Wing R.A."/>
            <person name="Cregan P."/>
            <person name="Specht J."/>
            <person name="Grimwood J."/>
            <person name="Rokhsar D."/>
            <person name="Stacey G."/>
            <person name="Shoemaker R.C."/>
            <person name="Jackson S.A."/>
        </authorList>
    </citation>
    <scope>NUCLEOTIDE SEQUENCE [LARGE SCALE GENOMIC DNA]</scope>
    <source>
        <strain evidence="7">cv. Williams 82</strain>
        <tissue evidence="6">Callus</tissue>
    </source>
</reference>
<keyword evidence="1" id="KW-0378">Hydrolase</keyword>
<evidence type="ECO:0000259" key="5">
    <source>
        <dbReference type="PROSITE" id="PS51762"/>
    </source>
</evidence>
<evidence type="ECO:0000256" key="3">
    <source>
        <dbReference type="PIRSR" id="PIRSR608264-1"/>
    </source>
</evidence>
<dbReference type="InterPro" id="IPR008264">
    <property type="entry name" value="Beta_glucanase"/>
</dbReference>
<dbReference type="PANTHER" id="PTHR31062">
    <property type="entry name" value="XYLOGLUCAN ENDOTRANSGLUCOSYLASE/HYDROLASE PROTEIN 8-RELATED"/>
    <property type="match status" value="1"/>
</dbReference>
<feature type="active site" description="Nucleophile" evidence="3">
    <location>
        <position position="89"/>
    </location>
</feature>
<evidence type="ECO:0000256" key="1">
    <source>
        <dbReference type="ARBA" id="ARBA00022801"/>
    </source>
</evidence>
<dbReference type="PRINTS" id="PR00737">
    <property type="entry name" value="GLHYDRLASE16"/>
</dbReference>
<dbReference type="PaxDb" id="3847-GLYMA03G01941.1"/>
<organism evidence="7">
    <name type="scientific">Glycine max</name>
    <name type="common">Soybean</name>
    <name type="synonym">Glycine hispida</name>
    <dbReference type="NCBI Taxonomy" id="3847"/>
    <lineage>
        <taxon>Eukaryota</taxon>
        <taxon>Viridiplantae</taxon>
        <taxon>Streptophyta</taxon>
        <taxon>Embryophyta</taxon>
        <taxon>Tracheophyta</taxon>
        <taxon>Spermatophyta</taxon>
        <taxon>Magnoliopsida</taxon>
        <taxon>eudicotyledons</taxon>
        <taxon>Gunneridae</taxon>
        <taxon>Pentapetalae</taxon>
        <taxon>rosids</taxon>
        <taxon>fabids</taxon>
        <taxon>Fabales</taxon>
        <taxon>Fabaceae</taxon>
        <taxon>Papilionoideae</taxon>
        <taxon>50 kb inversion clade</taxon>
        <taxon>NPAAA clade</taxon>
        <taxon>indigoferoid/millettioid clade</taxon>
        <taxon>Phaseoleae</taxon>
        <taxon>Glycine</taxon>
        <taxon>Glycine subgen. Soja</taxon>
    </lineage>
</organism>
<protein>
    <recommendedName>
        <fullName evidence="5">GH16 domain-containing protein</fullName>
    </recommendedName>
</protein>
<dbReference type="Gene3D" id="2.60.120.200">
    <property type="match status" value="1"/>
</dbReference>
<keyword evidence="8" id="KW-1185">Reference proteome</keyword>
<reference evidence="6" key="3">
    <citation type="submission" date="2018-07" db="EMBL/GenBank/DDBJ databases">
        <title>WGS assembly of Glycine max.</title>
        <authorList>
            <person name="Schmutz J."/>
            <person name="Cannon S."/>
            <person name="Schlueter J."/>
            <person name="Ma J."/>
            <person name="Mitros T."/>
            <person name="Nelson W."/>
            <person name="Hyten D."/>
            <person name="Song Q."/>
            <person name="Thelen J."/>
            <person name="Cheng J."/>
            <person name="Xu D."/>
            <person name="Hellsten U."/>
            <person name="May G."/>
            <person name="Yu Y."/>
            <person name="Sakurai T."/>
            <person name="Umezawa T."/>
            <person name="Bhattacharyya M."/>
            <person name="Sandhu D."/>
            <person name="Valliyodan B."/>
            <person name="Lindquist E."/>
            <person name="Peto M."/>
            <person name="Grant D."/>
            <person name="Shu S."/>
            <person name="Goodstein D."/>
            <person name="Barry K."/>
            <person name="Futrell-Griggs M."/>
            <person name="Abernathy B."/>
            <person name="Du J."/>
            <person name="Tian Z."/>
            <person name="Zhu L."/>
            <person name="Gill N."/>
            <person name="Joshi T."/>
            <person name="Libault M."/>
            <person name="Sethuraman A."/>
            <person name="Zhang X."/>
            <person name="Shinozaki K."/>
            <person name="Nguyen H."/>
            <person name="Wing R."/>
            <person name="Cregan P."/>
            <person name="Specht J."/>
            <person name="Grimwood J."/>
            <person name="Rokhsar D."/>
            <person name="Stacey G."/>
            <person name="Shoemaker R."/>
            <person name="Jackson S."/>
        </authorList>
    </citation>
    <scope>NUCLEOTIDE SEQUENCE</scope>
    <source>
        <tissue evidence="6">Callus</tissue>
    </source>
</reference>
<keyword evidence="2" id="KW-0326">Glycosidase</keyword>
<evidence type="ECO:0000313" key="6">
    <source>
        <dbReference type="EMBL" id="KRH65162.1"/>
    </source>
</evidence>